<dbReference type="AlphaFoldDB" id="A0A8K0D8L3"/>
<evidence type="ECO:0000313" key="4">
    <source>
        <dbReference type="Proteomes" id="UP000801492"/>
    </source>
</evidence>
<feature type="non-terminal residue" evidence="3">
    <location>
        <position position="1"/>
    </location>
</feature>
<feature type="signal peptide" evidence="2">
    <location>
        <begin position="1"/>
        <end position="17"/>
    </location>
</feature>
<dbReference type="Proteomes" id="UP000801492">
    <property type="component" value="Unassembled WGS sequence"/>
</dbReference>
<keyword evidence="2" id="KW-0732">Signal</keyword>
<keyword evidence="1" id="KW-0472">Membrane</keyword>
<proteinExistence type="predicted"/>
<dbReference type="OrthoDB" id="8188647at2759"/>
<sequence length="360" mass="41414">MMFKIKITVMLIGCLSAMKTENCVPCDTEKPKMSRLTTQYPENAPSSEQRCSAENENYLVIPRSDIKKLLRIKALPFLNTALTKENCCETLQPHNNIKLYHKDVNATEILNKIFYRFRGRYLKLSLNEIDINEKFTLKNQETNLIKRVNSNFATKDYENRLAVVVDSKSSESYRKKETDIISTHLRISDTSAFPTKKSKELHASKRNSRKIRFSDISGVFARRSSELEFPDVPPGNVMRVPELKLEKEYFLFGLFSRLMGYLQPTSFPIGFLKDAVQNYAHTHILVLKILKVEATPLGWIFMSLLSALALPCAVIAKFCCTTNNMERLRNETSSLSSGDMHDKWLRICLAFTMHLFLLLM</sequence>
<organism evidence="3 4">
    <name type="scientific">Ignelater luminosus</name>
    <name type="common">Cucubano</name>
    <name type="synonym">Pyrophorus luminosus</name>
    <dbReference type="NCBI Taxonomy" id="2038154"/>
    <lineage>
        <taxon>Eukaryota</taxon>
        <taxon>Metazoa</taxon>
        <taxon>Ecdysozoa</taxon>
        <taxon>Arthropoda</taxon>
        <taxon>Hexapoda</taxon>
        <taxon>Insecta</taxon>
        <taxon>Pterygota</taxon>
        <taxon>Neoptera</taxon>
        <taxon>Endopterygota</taxon>
        <taxon>Coleoptera</taxon>
        <taxon>Polyphaga</taxon>
        <taxon>Elateriformia</taxon>
        <taxon>Elateroidea</taxon>
        <taxon>Elateridae</taxon>
        <taxon>Agrypninae</taxon>
        <taxon>Pyrophorini</taxon>
        <taxon>Ignelater</taxon>
    </lineage>
</organism>
<evidence type="ECO:0000313" key="3">
    <source>
        <dbReference type="EMBL" id="KAF2899381.1"/>
    </source>
</evidence>
<feature type="transmembrane region" description="Helical" evidence="1">
    <location>
        <begin position="297"/>
        <end position="320"/>
    </location>
</feature>
<accession>A0A8K0D8L3</accession>
<keyword evidence="1" id="KW-0812">Transmembrane</keyword>
<gene>
    <name evidence="3" type="ORF">ILUMI_06794</name>
</gene>
<evidence type="ECO:0000256" key="1">
    <source>
        <dbReference type="SAM" id="Phobius"/>
    </source>
</evidence>
<feature type="chain" id="PRO_5035438772" evidence="2">
    <location>
        <begin position="18"/>
        <end position="360"/>
    </location>
</feature>
<reference evidence="3" key="1">
    <citation type="submission" date="2019-08" db="EMBL/GenBank/DDBJ databases">
        <title>The genome of the North American firefly Photinus pyralis.</title>
        <authorList>
            <consortium name="Photinus pyralis genome working group"/>
            <person name="Fallon T.R."/>
            <person name="Sander Lower S.E."/>
            <person name="Weng J.-K."/>
        </authorList>
    </citation>
    <scope>NUCLEOTIDE SEQUENCE</scope>
    <source>
        <strain evidence="3">TRF0915ILg1</strain>
        <tissue evidence="3">Whole body</tissue>
    </source>
</reference>
<comment type="caution">
    <text evidence="3">The sequence shown here is derived from an EMBL/GenBank/DDBJ whole genome shotgun (WGS) entry which is preliminary data.</text>
</comment>
<keyword evidence="1" id="KW-1133">Transmembrane helix</keyword>
<protein>
    <submittedName>
        <fullName evidence="3">Uncharacterized protein</fullName>
    </submittedName>
</protein>
<name>A0A8K0D8L3_IGNLU</name>
<keyword evidence="4" id="KW-1185">Reference proteome</keyword>
<dbReference type="EMBL" id="VTPC01002842">
    <property type="protein sequence ID" value="KAF2899381.1"/>
    <property type="molecule type" value="Genomic_DNA"/>
</dbReference>
<evidence type="ECO:0000256" key="2">
    <source>
        <dbReference type="SAM" id="SignalP"/>
    </source>
</evidence>